<proteinExistence type="predicted"/>
<dbReference type="Proteomes" id="UP000250043">
    <property type="component" value="Unassembled WGS sequence"/>
</dbReference>
<sequence>MSTRPPWIGDICESLLDDGPSPEDPKALWIQRGNKFAEDNELYKNLDVEFEVQQLRLSGDSEPDYSWIDESLPLLQRLQNLRILRLEKLPWIRVSPAVRSLLLTQFAKITTLWLDKSDFGNSYQLLRVLDAYPFIKNLAITHVEYELNNYTTRQVSSRVPLHLDELIIGELGWSDPVLEWILGQRISLVVKNAVLTWRLTDYSVFVWFLRSIAPDVQHLTFYQRIRPVDQGAQLEYVDPSCLLGDEEVDPDETVRQARLSGKPTIDTLSYTDAVKLVKQPLERAWLETIEANIKWSGNMRLDILAVETLCHLIAPTTMEFELTIRMRTVSQWEKTDWHALDAALSLVTKWLGGRYRPVAIFAAPFLGDKQLYYPDTELPKTSDLGVFILRTTSNEKAGWA</sequence>
<evidence type="ECO:0000313" key="2">
    <source>
        <dbReference type="Proteomes" id="UP000250043"/>
    </source>
</evidence>
<reference evidence="1 2" key="1">
    <citation type="submission" date="2016-07" db="EMBL/GenBank/DDBJ databases">
        <title>Draft genome of the white-rot fungus Obba rivulosa 3A-2.</title>
        <authorList>
            <consortium name="DOE Joint Genome Institute"/>
            <person name="Miettinen O."/>
            <person name="Riley R."/>
            <person name="Acob R."/>
            <person name="Barry K."/>
            <person name="Cullen D."/>
            <person name="De Vries R."/>
            <person name="Hainaut M."/>
            <person name="Hatakka A."/>
            <person name="Henrissat B."/>
            <person name="Hilden K."/>
            <person name="Kuo R."/>
            <person name="Labutti K."/>
            <person name="Lipzen A."/>
            <person name="Makela M.R."/>
            <person name="Sandor L."/>
            <person name="Spatafora J.W."/>
            <person name="Grigoriev I.V."/>
            <person name="Hibbett D.S."/>
        </authorList>
    </citation>
    <scope>NUCLEOTIDE SEQUENCE [LARGE SCALE GENOMIC DNA]</scope>
    <source>
        <strain evidence="1 2">3A-2</strain>
    </source>
</reference>
<name>A0A8E2ARL9_9APHY</name>
<dbReference type="OrthoDB" id="2804474at2759"/>
<protein>
    <submittedName>
        <fullName evidence="1">Uncharacterized protein</fullName>
    </submittedName>
</protein>
<accession>A0A8E2ARL9</accession>
<keyword evidence="2" id="KW-1185">Reference proteome</keyword>
<dbReference type="AlphaFoldDB" id="A0A8E2ARL9"/>
<gene>
    <name evidence="1" type="ORF">OBBRIDRAFT_888473</name>
</gene>
<dbReference type="EMBL" id="KV722429">
    <property type="protein sequence ID" value="OCH89331.1"/>
    <property type="molecule type" value="Genomic_DNA"/>
</dbReference>
<evidence type="ECO:0000313" key="1">
    <source>
        <dbReference type="EMBL" id="OCH89331.1"/>
    </source>
</evidence>
<organism evidence="1 2">
    <name type="scientific">Obba rivulosa</name>
    <dbReference type="NCBI Taxonomy" id="1052685"/>
    <lineage>
        <taxon>Eukaryota</taxon>
        <taxon>Fungi</taxon>
        <taxon>Dikarya</taxon>
        <taxon>Basidiomycota</taxon>
        <taxon>Agaricomycotina</taxon>
        <taxon>Agaricomycetes</taxon>
        <taxon>Polyporales</taxon>
        <taxon>Gelatoporiaceae</taxon>
        <taxon>Obba</taxon>
    </lineage>
</organism>